<keyword evidence="1" id="KW-0678">Repressor</keyword>
<evidence type="ECO:0000256" key="3">
    <source>
        <dbReference type="ARBA" id="ARBA00023125"/>
    </source>
</evidence>
<dbReference type="Proteomes" id="UP000250079">
    <property type="component" value="Chromosome"/>
</dbReference>
<dbReference type="GO" id="GO:0000976">
    <property type="term" value="F:transcription cis-regulatory region binding"/>
    <property type="evidence" value="ECO:0007669"/>
    <property type="project" value="TreeGrafter"/>
</dbReference>
<gene>
    <name evidence="6" type="primary">rbsR_1</name>
    <name evidence="6" type="ORF">IMCC3135_02180</name>
</gene>
<dbReference type="AlphaFoldDB" id="A0A2Z2NNY3"/>
<protein>
    <submittedName>
        <fullName evidence="6">Ribose operon repressor</fullName>
    </submittedName>
</protein>
<accession>A0A2Z2NNY3</accession>
<keyword evidence="4" id="KW-0804">Transcription</keyword>
<evidence type="ECO:0000256" key="4">
    <source>
        <dbReference type="ARBA" id="ARBA00023163"/>
    </source>
</evidence>
<dbReference type="GO" id="GO:0003700">
    <property type="term" value="F:DNA-binding transcription factor activity"/>
    <property type="evidence" value="ECO:0007669"/>
    <property type="project" value="TreeGrafter"/>
</dbReference>
<dbReference type="InterPro" id="IPR046335">
    <property type="entry name" value="LacI/GalR-like_sensor"/>
</dbReference>
<evidence type="ECO:0000256" key="2">
    <source>
        <dbReference type="ARBA" id="ARBA00023015"/>
    </source>
</evidence>
<feature type="domain" description="HTH lacI-type" evidence="5">
    <location>
        <begin position="26"/>
        <end position="80"/>
    </location>
</feature>
<organism evidence="6 7">
    <name type="scientific">Granulosicoccus antarcticus IMCC3135</name>
    <dbReference type="NCBI Taxonomy" id="1192854"/>
    <lineage>
        <taxon>Bacteria</taxon>
        <taxon>Pseudomonadati</taxon>
        <taxon>Pseudomonadota</taxon>
        <taxon>Gammaproteobacteria</taxon>
        <taxon>Chromatiales</taxon>
        <taxon>Granulosicoccaceae</taxon>
        <taxon>Granulosicoccus</taxon>
    </lineage>
</organism>
<dbReference type="Gene3D" id="3.40.50.2300">
    <property type="match status" value="2"/>
</dbReference>
<evidence type="ECO:0000259" key="5">
    <source>
        <dbReference type="PROSITE" id="PS50932"/>
    </source>
</evidence>
<evidence type="ECO:0000256" key="1">
    <source>
        <dbReference type="ARBA" id="ARBA00022491"/>
    </source>
</evidence>
<dbReference type="KEGG" id="gai:IMCC3135_02180"/>
<dbReference type="CDD" id="cd06267">
    <property type="entry name" value="PBP1_LacI_sugar_binding-like"/>
    <property type="match status" value="1"/>
</dbReference>
<keyword evidence="2" id="KW-0805">Transcription regulation</keyword>
<dbReference type="PROSITE" id="PS00356">
    <property type="entry name" value="HTH_LACI_1"/>
    <property type="match status" value="1"/>
</dbReference>
<dbReference type="SUPFAM" id="SSF53822">
    <property type="entry name" value="Periplasmic binding protein-like I"/>
    <property type="match status" value="1"/>
</dbReference>
<dbReference type="PRINTS" id="PR00036">
    <property type="entry name" value="HTHLACI"/>
</dbReference>
<dbReference type="SMART" id="SM00354">
    <property type="entry name" value="HTH_LACI"/>
    <property type="match status" value="1"/>
</dbReference>
<reference evidence="6 7" key="1">
    <citation type="submission" date="2016-12" db="EMBL/GenBank/DDBJ databases">
        <authorList>
            <person name="Song W.-J."/>
            <person name="Kurnit D.M."/>
        </authorList>
    </citation>
    <scope>NUCLEOTIDE SEQUENCE [LARGE SCALE GENOMIC DNA]</scope>
    <source>
        <strain evidence="6 7">IMCC3135</strain>
    </source>
</reference>
<dbReference type="Pfam" id="PF13377">
    <property type="entry name" value="Peripla_BP_3"/>
    <property type="match status" value="1"/>
</dbReference>
<dbReference type="InterPro" id="IPR028082">
    <property type="entry name" value="Peripla_BP_I"/>
</dbReference>
<keyword evidence="3" id="KW-0238">DNA-binding</keyword>
<keyword evidence="7" id="KW-1185">Reference proteome</keyword>
<dbReference type="InterPro" id="IPR000843">
    <property type="entry name" value="HTH_LacI"/>
</dbReference>
<evidence type="ECO:0000313" key="6">
    <source>
        <dbReference type="EMBL" id="ASJ70550.1"/>
    </source>
</evidence>
<dbReference type="SUPFAM" id="SSF47413">
    <property type="entry name" value="lambda repressor-like DNA-binding domains"/>
    <property type="match status" value="1"/>
</dbReference>
<dbReference type="EMBL" id="CP018632">
    <property type="protein sequence ID" value="ASJ70550.1"/>
    <property type="molecule type" value="Genomic_DNA"/>
</dbReference>
<evidence type="ECO:0000313" key="7">
    <source>
        <dbReference type="Proteomes" id="UP000250079"/>
    </source>
</evidence>
<dbReference type="PANTHER" id="PTHR30146:SF148">
    <property type="entry name" value="HTH-TYPE TRANSCRIPTIONAL REPRESSOR PURR-RELATED"/>
    <property type="match status" value="1"/>
</dbReference>
<proteinExistence type="predicted"/>
<sequence>MSAEVSAFEYRLYPLSSLKSNQKKPPTIKDVAEKAGVSVGTVSRVLAKEVAVKAALRERVNQAMAELDYRVNIAARALRTNQIDVIGLILPDITNPFFSQLAKSIELQAVKRDHSVMLASSQGDSVIERSHVRAFLDRSVRGIVVIAATDNDFSESQSDVPIVSLDRRLGRYPLIATDHERGAALIADHLYGLGHRHIAYIAGPQDTEVGRLRKAGFVNRIKHLSAKGERVKLRIHHGKFDYGSGEQIARKLLKTTAGTQITAIAAASDQLAIGALRVARDLGLQVPADISITGFDDIDLAALVVPRLTTIRQQTDLLAECAMDMVFGSINKSRIKTIEGELVVRDSTAEARQ</sequence>
<dbReference type="CDD" id="cd01392">
    <property type="entry name" value="HTH_LacI"/>
    <property type="match status" value="1"/>
</dbReference>
<dbReference type="PROSITE" id="PS50932">
    <property type="entry name" value="HTH_LACI_2"/>
    <property type="match status" value="1"/>
</dbReference>
<name>A0A2Z2NNY3_9GAMM</name>
<dbReference type="Pfam" id="PF00356">
    <property type="entry name" value="LacI"/>
    <property type="match status" value="1"/>
</dbReference>
<dbReference type="Gene3D" id="1.10.260.40">
    <property type="entry name" value="lambda repressor-like DNA-binding domains"/>
    <property type="match status" value="1"/>
</dbReference>
<dbReference type="OrthoDB" id="9798934at2"/>
<dbReference type="PANTHER" id="PTHR30146">
    <property type="entry name" value="LACI-RELATED TRANSCRIPTIONAL REPRESSOR"/>
    <property type="match status" value="1"/>
</dbReference>
<dbReference type="InterPro" id="IPR010982">
    <property type="entry name" value="Lambda_DNA-bd_dom_sf"/>
</dbReference>